<evidence type="ECO:0000256" key="1">
    <source>
        <dbReference type="ARBA" id="ARBA00004429"/>
    </source>
</evidence>
<dbReference type="OrthoDB" id="9780160at2"/>
<name>A0A1E7W958_9BURK</name>
<feature type="transmembrane region" description="Helical" evidence="10">
    <location>
        <begin position="20"/>
        <end position="37"/>
    </location>
</feature>
<dbReference type="Pfam" id="PF01554">
    <property type="entry name" value="MatE"/>
    <property type="match status" value="2"/>
</dbReference>
<feature type="transmembrane region" description="Helical" evidence="10">
    <location>
        <begin position="430"/>
        <end position="450"/>
    </location>
</feature>
<keyword evidence="12" id="KW-1185">Reference proteome</keyword>
<feature type="transmembrane region" description="Helical" evidence="10">
    <location>
        <begin position="281"/>
        <end position="301"/>
    </location>
</feature>
<dbReference type="GO" id="GO:0015297">
    <property type="term" value="F:antiporter activity"/>
    <property type="evidence" value="ECO:0007669"/>
    <property type="project" value="UniProtKB-KW"/>
</dbReference>
<reference evidence="12" key="1">
    <citation type="journal article" date="2016" name="Front. Microbiol.">
        <title>Molecular Keys to the Janthinobacterium and Duganella spp. Interaction with the Plant Pathogen Fusarium graminearum.</title>
        <authorList>
            <person name="Haack F.S."/>
            <person name="Poehlein A."/>
            <person name="Kroger C."/>
            <person name="Voigt C.A."/>
            <person name="Piepenbring M."/>
            <person name="Bode H.B."/>
            <person name="Daniel R."/>
            <person name="Schafer W."/>
            <person name="Streit W.R."/>
        </authorList>
    </citation>
    <scope>NUCLEOTIDE SEQUENCE [LARGE SCALE GENOMIC DNA]</scope>
    <source>
        <strain evidence="12">T54</strain>
    </source>
</reference>
<feature type="transmembrane region" description="Helical" evidence="10">
    <location>
        <begin position="192"/>
        <end position="217"/>
    </location>
</feature>
<accession>A0A1E7W958</accession>
<dbReference type="InterPro" id="IPR050222">
    <property type="entry name" value="MATE_MdtK"/>
</dbReference>
<keyword evidence="7" id="KW-0406">Ion transport</keyword>
<keyword evidence="2" id="KW-0813">Transport</keyword>
<dbReference type="NCBIfam" id="TIGR00797">
    <property type="entry name" value="matE"/>
    <property type="match status" value="1"/>
</dbReference>
<dbReference type="PATRIC" id="fig|762836.4.peg.4923"/>
<dbReference type="AlphaFoldDB" id="A0A1E7W958"/>
<feature type="transmembrane region" description="Helical" evidence="10">
    <location>
        <begin position="57"/>
        <end position="78"/>
    </location>
</feature>
<keyword evidence="6 10" id="KW-1133">Transmembrane helix</keyword>
<evidence type="ECO:0000256" key="4">
    <source>
        <dbReference type="ARBA" id="ARBA00022475"/>
    </source>
</evidence>
<dbReference type="InterPro" id="IPR002528">
    <property type="entry name" value="MATE_fam"/>
</dbReference>
<dbReference type="GO" id="GO:0005886">
    <property type="term" value="C:plasma membrane"/>
    <property type="evidence" value="ECO:0007669"/>
    <property type="project" value="UniProtKB-SubCell"/>
</dbReference>
<dbReference type="CDD" id="cd13131">
    <property type="entry name" value="MATE_NorM_like"/>
    <property type="match status" value="1"/>
</dbReference>
<keyword evidence="8 10" id="KW-0472">Membrane</keyword>
<proteinExistence type="predicted"/>
<dbReference type="GO" id="GO:0042910">
    <property type="term" value="F:xenobiotic transmembrane transporter activity"/>
    <property type="evidence" value="ECO:0007669"/>
    <property type="project" value="InterPro"/>
</dbReference>
<comment type="caution">
    <text evidence="11">The sequence shown here is derived from an EMBL/GenBank/DDBJ whole genome shotgun (WGS) entry which is preliminary data.</text>
</comment>
<evidence type="ECO:0000313" key="11">
    <source>
        <dbReference type="EMBL" id="OEZ92886.1"/>
    </source>
</evidence>
<feature type="transmembrane region" description="Helical" evidence="10">
    <location>
        <begin position="322"/>
        <end position="341"/>
    </location>
</feature>
<dbReference type="PIRSF" id="PIRSF006603">
    <property type="entry name" value="DinF"/>
    <property type="match status" value="1"/>
</dbReference>
<dbReference type="GO" id="GO:0006811">
    <property type="term" value="P:monoatomic ion transport"/>
    <property type="evidence" value="ECO:0007669"/>
    <property type="project" value="UniProtKB-KW"/>
</dbReference>
<keyword evidence="3" id="KW-0050">Antiport</keyword>
<evidence type="ECO:0000313" key="12">
    <source>
        <dbReference type="Proteomes" id="UP000175989"/>
    </source>
</evidence>
<dbReference type="EMBL" id="LROM01000144">
    <property type="protein sequence ID" value="OEZ92886.1"/>
    <property type="molecule type" value="Genomic_DNA"/>
</dbReference>
<evidence type="ECO:0000256" key="5">
    <source>
        <dbReference type="ARBA" id="ARBA00022692"/>
    </source>
</evidence>
<evidence type="ECO:0000256" key="3">
    <source>
        <dbReference type="ARBA" id="ARBA00022449"/>
    </source>
</evidence>
<dbReference type="PANTHER" id="PTHR43298:SF2">
    <property type="entry name" value="FMN_FAD EXPORTER YEEO-RELATED"/>
    <property type="match status" value="1"/>
</dbReference>
<keyword evidence="4" id="KW-1003">Cell membrane</keyword>
<keyword evidence="5 10" id="KW-0812">Transmembrane</keyword>
<evidence type="ECO:0000256" key="9">
    <source>
        <dbReference type="ARBA" id="ARBA00031636"/>
    </source>
</evidence>
<feature type="transmembrane region" description="Helical" evidence="10">
    <location>
        <begin position="98"/>
        <end position="119"/>
    </location>
</feature>
<evidence type="ECO:0000256" key="10">
    <source>
        <dbReference type="SAM" id="Phobius"/>
    </source>
</evidence>
<feature type="transmembrane region" description="Helical" evidence="10">
    <location>
        <begin position="134"/>
        <end position="153"/>
    </location>
</feature>
<sequence length="463" mass="50042">MQHTFTVRNIRAEVISLWQLAWPMLIGQLATVGMGVADVAMTGHTSADELAAVSLGASIWSIILVTVSGTMMAINSIVAHDIGAGQLARVPHAVRQSLWKSLGVGVIAMALANLATLLFDHLYLTPHVQHQAELFVHIISFGLPPFAAYRALYGYSTSINETRPVMAIAILGLLFNVFVNWLLVFGNWGLPALGGVGCAVSTALCMWLMLAAMLLWIRRAPAYRATYPFSHWEGPHWPEIASMLRLGVPIGISYFAEVSAFGAVSLLVARYGVIPISAHQIALNFTSLVFMVPLSFGIALITRVGQAVGEGEPARARFISWVGVWMSLAFGVLSAIFIVLFRYQIARAYTSDLAVQELCAHLLLFAALFQLSDSTQVAASCAIRGYKVSRQPMVIQVTAFWGFALPIGCWLGLAPQWLPFAPAQPMAASGFWIGLVVGLTVAAVLLSWALQRLSLARVKTAPV</sequence>
<gene>
    <name evidence="11" type="primary">norM</name>
    <name evidence="11" type="ORF">DUPY_47820</name>
</gene>
<feature type="transmembrane region" description="Helical" evidence="10">
    <location>
        <begin position="165"/>
        <end position="186"/>
    </location>
</feature>
<organism evidence="11 12">
    <name type="scientific">Duganella phyllosphaerae</name>
    <dbReference type="NCBI Taxonomy" id="762836"/>
    <lineage>
        <taxon>Bacteria</taxon>
        <taxon>Pseudomonadati</taxon>
        <taxon>Pseudomonadota</taxon>
        <taxon>Betaproteobacteria</taxon>
        <taxon>Burkholderiales</taxon>
        <taxon>Oxalobacteraceae</taxon>
        <taxon>Telluria group</taxon>
        <taxon>Duganella</taxon>
    </lineage>
</organism>
<evidence type="ECO:0000256" key="7">
    <source>
        <dbReference type="ARBA" id="ARBA00023065"/>
    </source>
</evidence>
<dbReference type="Proteomes" id="UP000175989">
    <property type="component" value="Unassembled WGS sequence"/>
</dbReference>
<dbReference type="RefSeq" id="WP_070251672.1">
    <property type="nucleotide sequence ID" value="NZ_LROM01000144.1"/>
</dbReference>
<evidence type="ECO:0000256" key="8">
    <source>
        <dbReference type="ARBA" id="ARBA00023136"/>
    </source>
</evidence>
<feature type="transmembrane region" description="Helical" evidence="10">
    <location>
        <begin position="393"/>
        <end position="418"/>
    </location>
</feature>
<evidence type="ECO:0000256" key="6">
    <source>
        <dbReference type="ARBA" id="ARBA00022989"/>
    </source>
</evidence>
<evidence type="ECO:0000256" key="2">
    <source>
        <dbReference type="ARBA" id="ARBA00022448"/>
    </source>
</evidence>
<protein>
    <recommendedName>
        <fullName evidence="9">Multidrug-efflux transporter</fullName>
    </recommendedName>
</protein>
<comment type="subcellular location">
    <subcellularLocation>
        <location evidence="1">Cell inner membrane</location>
        <topology evidence="1">Multi-pass membrane protein</topology>
    </subcellularLocation>
</comment>
<dbReference type="PANTHER" id="PTHR43298">
    <property type="entry name" value="MULTIDRUG RESISTANCE PROTEIN NORM-RELATED"/>
    <property type="match status" value="1"/>
</dbReference>
<dbReference type="InterPro" id="IPR048279">
    <property type="entry name" value="MdtK-like"/>
</dbReference>